<feature type="transmembrane region" description="Helical" evidence="1">
    <location>
        <begin position="32"/>
        <end position="51"/>
    </location>
</feature>
<name>A0A291B925_9GAMM</name>
<gene>
    <name evidence="2" type="ORF">BTN50_1014</name>
</gene>
<dbReference type="AlphaFoldDB" id="A0A291B925"/>
<keyword evidence="1" id="KW-1133">Transmembrane helix</keyword>
<dbReference type="EMBL" id="CP020660">
    <property type="protein sequence ID" value="ATF09518.1"/>
    <property type="molecule type" value="Genomic_DNA"/>
</dbReference>
<keyword evidence="3" id="KW-1185">Reference proteome</keyword>
<evidence type="ECO:0000256" key="1">
    <source>
        <dbReference type="SAM" id="Phobius"/>
    </source>
</evidence>
<protein>
    <submittedName>
        <fullName evidence="2">ATP synthase protein I</fullName>
    </submittedName>
</protein>
<proteinExistence type="predicted"/>
<organism evidence="2 3">
    <name type="scientific">Candidatus Enterovibrio altilux</name>
    <dbReference type="NCBI Taxonomy" id="1927128"/>
    <lineage>
        <taxon>Bacteria</taxon>
        <taxon>Pseudomonadati</taxon>
        <taxon>Pseudomonadota</taxon>
        <taxon>Gammaproteobacteria</taxon>
        <taxon>Vibrionales</taxon>
        <taxon>Vibrionaceae</taxon>
        <taxon>Enterovibrio</taxon>
    </lineage>
</organism>
<dbReference type="KEGG" id="elux:BTN50_1014"/>
<accession>A0A291B925</accession>
<reference evidence="3" key="1">
    <citation type="submission" date="2017-04" db="EMBL/GenBank/DDBJ databases">
        <title>Genome evolution of the luminous symbionts of deep sea anglerfish.</title>
        <authorList>
            <person name="Hendry T.A."/>
        </authorList>
    </citation>
    <scope>NUCLEOTIDE SEQUENCE [LARGE SCALE GENOMIC DNA]</scope>
</reference>
<evidence type="ECO:0000313" key="3">
    <source>
        <dbReference type="Proteomes" id="UP000218160"/>
    </source>
</evidence>
<evidence type="ECO:0000313" key="2">
    <source>
        <dbReference type="EMBL" id="ATF09518.1"/>
    </source>
</evidence>
<sequence>MVSFYSGEIFKIVLTIILFCVVYLYAEVELVPLKLAYLLILGVNIFAPILFTNNK</sequence>
<feature type="transmembrane region" description="Helical" evidence="1">
    <location>
        <begin position="9"/>
        <end position="26"/>
    </location>
</feature>
<keyword evidence="1" id="KW-0472">Membrane</keyword>
<keyword evidence="1" id="KW-0812">Transmembrane</keyword>
<dbReference type="Proteomes" id="UP000218160">
    <property type="component" value="Chromosome 1"/>
</dbReference>